<reference evidence="6 7" key="1">
    <citation type="submission" date="2020-04" db="EMBL/GenBank/DDBJ databases">
        <authorList>
            <person name="Alioto T."/>
            <person name="Alioto T."/>
            <person name="Gomez Garrido J."/>
        </authorList>
    </citation>
    <scope>NUCLEOTIDE SEQUENCE [LARGE SCALE GENOMIC DNA]</scope>
</reference>
<proteinExistence type="inferred from homology"/>
<comment type="similarity">
    <text evidence="2">Belongs to the short-chain dehydrogenases/reductases (SDR) family.</text>
</comment>
<evidence type="ECO:0000256" key="1">
    <source>
        <dbReference type="ARBA" id="ARBA00004240"/>
    </source>
</evidence>
<dbReference type="GO" id="GO:0005783">
    <property type="term" value="C:endoplasmic reticulum"/>
    <property type="evidence" value="ECO:0007669"/>
    <property type="project" value="UniProtKB-SubCell"/>
</dbReference>
<comment type="subcellular location">
    <subcellularLocation>
        <location evidence="1">Endoplasmic reticulum</location>
    </subcellularLocation>
</comment>
<dbReference type="GO" id="GO:0016491">
    <property type="term" value="F:oxidoreductase activity"/>
    <property type="evidence" value="ECO:0007669"/>
    <property type="project" value="UniProtKB-KW"/>
</dbReference>
<keyword evidence="4" id="KW-0560">Oxidoreductase</keyword>
<keyword evidence="5" id="KW-1133">Transmembrane helix</keyword>
<dbReference type="PROSITE" id="PS00061">
    <property type="entry name" value="ADH_SHORT"/>
    <property type="match status" value="2"/>
</dbReference>
<protein>
    <submittedName>
        <fullName evidence="6">Uncharacterized protein</fullName>
    </submittedName>
</protein>
<dbReference type="Gene3D" id="3.40.50.720">
    <property type="entry name" value="NAD(P)-binding Rossmann-like Domain"/>
    <property type="match status" value="2"/>
</dbReference>
<evidence type="ECO:0000256" key="4">
    <source>
        <dbReference type="ARBA" id="ARBA00023002"/>
    </source>
</evidence>
<dbReference type="InterPro" id="IPR020904">
    <property type="entry name" value="Sc_DH/Rdtase_CS"/>
</dbReference>
<dbReference type="CDD" id="cd05356">
    <property type="entry name" value="17beta-HSD1_like_SDR_c"/>
    <property type="match status" value="2"/>
</dbReference>
<dbReference type="InterPro" id="IPR051019">
    <property type="entry name" value="VLCFA-Steroid_DH"/>
</dbReference>
<dbReference type="PANTHER" id="PTHR43899">
    <property type="entry name" value="RH59310P"/>
    <property type="match status" value="1"/>
</dbReference>
<keyword evidence="5" id="KW-0472">Membrane</keyword>
<organism evidence="6 7">
    <name type="scientific">Cloeon dipterum</name>
    <dbReference type="NCBI Taxonomy" id="197152"/>
    <lineage>
        <taxon>Eukaryota</taxon>
        <taxon>Metazoa</taxon>
        <taxon>Ecdysozoa</taxon>
        <taxon>Arthropoda</taxon>
        <taxon>Hexapoda</taxon>
        <taxon>Insecta</taxon>
        <taxon>Pterygota</taxon>
        <taxon>Palaeoptera</taxon>
        <taxon>Ephemeroptera</taxon>
        <taxon>Pisciforma</taxon>
        <taxon>Baetidae</taxon>
        <taxon>Cloeon</taxon>
    </lineage>
</organism>
<comment type="caution">
    <text evidence="6">The sequence shown here is derived from an EMBL/GenBank/DDBJ whole genome shotgun (WGS) entry which is preliminary data.</text>
</comment>
<gene>
    <name evidence="6" type="ORF">CLODIP_2_CD11593</name>
</gene>
<dbReference type="SUPFAM" id="SSF51735">
    <property type="entry name" value="NAD(P)-binding Rossmann-fold domains"/>
    <property type="match status" value="2"/>
</dbReference>
<dbReference type="PANTHER" id="PTHR43899:SF13">
    <property type="entry name" value="RH59310P"/>
    <property type="match status" value="1"/>
</dbReference>
<evidence type="ECO:0000313" key="7">
    <source>
        <dbReference type="Proteomes" id="UP000494165"/>
    </source>
</evidence>
<dbReference type="EMBL" id="CADEPI010000153">
    <property type="protein sequence ID" value="CAB3377921.1"/>
    <property type="molecule type" value="Genomic_DNA"/>
</dbReference>
<dbReference type="PRINTS" id="PR00081">
    <property type="entry name" value="GDHRDH"/>
</dbReference>
<keyword evidence="7" id="KW-1185">Reference proteome</keyword>
<dbReference type="FunFam" id="3.40.50.720:FF:000137">
    <property type="entry name" value="Hydroxysteroid (17-beta) dehydrogenase 3"/>
    <property type="match status" value="2"/>
</dbReference>
<evidence type="ECO:0000256" key="5">
    <source>
        <dbReference type="SAM" id="Phobius"/>
    </source>
</evidence>
<feature type="transmembrane region" description="Helical" evidence="5">
    <location>
        <begin position="6"/>
        <end position="31"/>
    </location>
</feature>
<dbReference type="AlphaFoldDB" id="A0A8S1DDT9"/>
<sequence length="546" mass="60076">MEFLYLVLFYVEAFFVLVLLYVLLLILVTTYKHLTCRYLKKPRDLRECYGEWAVVTGGSYGIGKSYANELAQRKMNIILVSRSEEKLRQVAHEISLTHGVKTKYVVADLSQGQAAVDKIDKELTNLDVGILVNNAATAGGFPCQFKKVQRQSIYDMSSVNMSAVADLMYQVLPGMRARGRGLIVNVSSVASLGPLVNASVYSACKAYVTNLSETIRIECASEGIDVQTLTPGFVQTALLHCDTKRNSLPTFLNPTPEAFAKSAVDTIGHMKLTSGTLWHDLQPIDLKQRFGSWAVITGSSQGIGKHYAIELAKRNINLVLVSRSEEKLKAVSQDIGEKYGVKTKYVVADLGSGRDATEKISSSIQGLDIGILVNNAATPGGLPNYFYNLQRNDIWNLLTLNICSLTDLVQLVLPGMRERRRGLIVNVSSVAALAPNPIASIYAASKAYVHSFSEAIQAECKGTGVEIQTLAPGYVDTGFIDSNNHYLPGFFNPTPENYAKSAVATIGHMKWTSGYWAHELQSASLEFLPTRLRQIVMVMFVDTKKY</sequence>
<dbReference type="InterPro" id="IPR002347">
    <property type="entry name" value="SDR_fam"/>
</dbReference>
<accession>A0A8S1DDT9</accession>
<dbReference type="Proteomes" id="UP000494165">
    <property type="component" value="Unassembled WGS sequence"/>
</dbReference>
<evidence type="ECO:0000256" key="3">
    <source>
        <dbReference type="ARBA" id="ARBA00022857"/>
    </source>
</evidence>
<evidence type="ECO:0000313" key="6">
    <source>
        <dbReference type="EMBL" id="CAB3377921.1"/>
    </source>
</evidence>
<dbReference type="Pfam" id="PF00106">
    <property type="entry name" value="adh_short"/>
    <property type="match status" value="2"/>
</dbReference>
<dbReference type="InterPro" id="IPR036291">
    <property type="entry name" value="NAD(P)-bd_dom_sf"/>
</dbReference>
<keyword evidence="3" id="KW-0521">NADP</keyword>
<keyword evidence="5" id="KW-0812">Transmembrane</keyword>
<name>A0A8S1DDT9_9INSE</name>
<evidence type="ECO:0000256" key="2">
    <source>
        <dbReference type="ARBA" id="ARBA00006484"/>
    </source>
</evidence>
<dbReference type="PRINTS" id="PR00080">
    <property type="entry name" value="SDRFAMILY"/>
</dbReference>
<dbReference type="OrthoDB" id="5545019at2759"/>